<dbReference type="AlphaFoldDB" id="A0A6J7E8Y6"/>
<name>A0A6J7E8Y6_9ZZZZ</name>
<sequence>MSPSTMATTSMNRTRYGSIEMRYRSRLACSGVIPRKLGRERQAHHITSTTAPNMMPPDATNSTARVYSWVVNTPVLSTDSNHIQSV</sequence>
<dbReference type="EMBL" id="CAFBLS010000133">
    <property type="protein sequence ID" value="CAB4879021.1"/>
    <property type="molecule type" value="Genomic_DNA"/>
</dbReference>
<evidence type="ECO:0000313" key="1">
    <source>
        <dbReference type="EMBL" id="CAB4879021.1"/>
    </source>
</evidence>
<proteinExistence type="predicted"/>
<protein>
    <submittedName>
        <fullName evidence="1">Unannotated protein</fullName>
    </submittedName>
</protein>
<reference evidence="1" key="1">
    <citation type="submission" date="2020-05" db="EMBL/GenBank/DDBJ databases">
        <authorList>
            <person name="Chiriac C."/>
            <person name="Salcher M."/>
            <person name="Ghai R."/>
            <person name="Kavagutti S V."/>
        </authorList>
    </citation>
    <scope>NUCLEOTIDE SEQUENCE</scope>
</reference>
<organism evidence="1">
    <name type="scientific">freshwater metagenome</name>
    <dbReference type="NCBI Taxonomy" id="449393"/>
    <lineage>
        <taxon>unclassified sequences</taxon>
        <taxon>metagenomes</taxon>
        <taxon>ecological metagenomes</taxon>
    </lineage>
</organism>
<accession>A0A6J7E8Y6</accession>
<gene>
    <name evidence="1" type="ORF">UFOPK3402_01128</name>
</gene>